<keyword evidence="10" id="KW-0460">Magnesium</keyword>
<dbReference type="UniPathway" id="UPA00142">
    <property type="reaction ID" value="UER00210"/>
</dbReference>
<keyword evidence="9" id="KW-0067">ATP-binding</keyword>
<evidence type="ECO:0000256" key="9">
    <source>
        <dbReference type="ARBA" id="ARBA00022840"/>
    </source>
</evidence>
<dbReference type="EC" id="6.3.2.3" evidence="4"/>
<dbReference type="OMA" id="CPPISYH"/>
<dbReference type="Gene3D" id="3.30.1490.80">
    <property type="match status" value="1"/>
</dbReference>
<dbReference type="SUPFAM" id="SSF56059">
    <property type="entry name" value="Glutathione synthetase ATP-binding domain-like"/>
    <property type="match status" value="1"/>
</dbReference>
<keyword evidence="13" id="KW-1185">Reference proteome</keyword>
<keyword evidence="5" id="KW-0436">Ligase</keyword>
<keyword evidence="8" id="KW-0547">Nucleotide-binding</keyword>
<dbReference type="GO" id="GO:0005829">
    <property type="term" value="C:cytosol"/>
    <property type="evidence" value="ECO:0007669"/>
    <property type="project" value="TreeGrafter"/>
</dbReference>
<evidence type="ECO:0000256" key="6">
    <source>
        <dbReference type="ARBA" id="ARBA00022684"/>
    </source>
</evidence>
<dbReference type="InterPro" id="IPR014049">
    <property type="entry name" value="Glutathione_synthase_N_euk"/>
</dbReference>
<comment type="cofactor">
    <cofactor evidence="1">
        <name>Mg(2+)</name>
        <dbReference type="ChEBI" id="CHEBI:18420"/>
    </cofactor>
</comment>
<dbReference type="InterPro" id="IPR016185">
    <property type="entry name" value="PreATP-grasp_dom_sf"/>
</dbReference>
<dbReference type="Gene3D" id="3.30.1490.50">
    <property type="match status" value="1"/>
</dbReference>
<evidence type="ECO:0000256" key="3">
    <source>
        <dbReference type="ARBA" id="ARBA00010385"/>
    </source>
</evidence>
<evidence type="ECO:0000313" key="12">
    <source>
        <dbReference type="EMBL" id="KKO76136.1"/>
    </source>
</evidence>
<dbReference type="Gene3D" id="3.30.470.20">
    <property type="entry name" value="ATP-grasp fold, B domain"/>
    <property type="match status" value="1"/>
</dbReference>
<evidence type="ECO:0000256" key="2">
    <source>
        <dbReference type="ARBA" id="ARBA00004965"/>
    </source>
</evidence>
<dbReference type="InterPro" id="IPR037013">
    <property type="entry name" value="GSH-S_sub-bd_sf"/>
</dbReference>
<name>A0A0F9WFK0_9MICR</name>
<evidence type="ECO:0000256" key="4">
    <source>
        <dbReference type="ARBA" id="ARBA00012214"/>
    </source>
</evidence>
<comment type="similarity">
    <text evidence="3">Belongs to the eukaryotic GSH synthase family.</text>
</comment>
<dbReference type="Gene3D" id="1.10.1080.10">
    <property type="entry name" value="Glutathione Synthetase, Chain A, domain 3"/>
    <property type="match status" value="1"/>
</dbReference>
<protein>
    <recommendedName>
        <fullName evidence="4">glutathione synthase</fullName>
        <ecNumber evidence="4">6.3.2.3</ecNumber>
    </recommendedName>
</protein>
<dbReference type="Proteomes" id="UP000034350">
    <property type="component" value="Unassembled WGS sequence"/>
</dbReference>
<dbReference type="SUPFAM" id="SSF52440">
    <property type="entry name" value="PreATP-grasp domain"/>
    <property type="match status" value="1"/>
</dbReference>
<comment type="pathway">
    <text evidence="2">Sulfur metabolism; glutathione biosynthesis; glutathione from L-cysteine and L-glutamate: step 2/2.</text>
</comment>
<dbReference type="Pfam" id="PF03917">
    <property type="entry name" value="GSH_synth_ATP"/>
    <property type="match status" value="1"/>
</dbReference>
<dbReference type="PANTHER" id="PTHR11130:SF0">
    <property type="entry name" value="GLUTATHIONE SYNTHETASE"/>
    <property type="match status" value="1"/>
</dbReference>
<accession>A0A0F9WFK0</accession>
<gene>
    <name evidence="12" type="ORF">AAJ76_600034116</name>
</gene>
<dbReference type="RefSeq" id="XP_024331878.1">
    <property type="nucleotide sequence ID" value="XM_024476094.1"/>
</dbReference>
<evidence type="ECO:0000256" key="10">
    <source>
        <dbReference type="ARBA" id="ARBA00022842"/>
    </source>
</evidence>
<evidence type="ECO:0000256" key="5">
    <source>
        <dbReference type="ARBA" id="ARBA00022598"/>
    </source>
</evidence>
<comment type="caution">
    <text evidence="12">The sequence shown here is derived from an EMBL/GenBank/DDBJ whole genome shotgun (WGS) entry which is preliminary data.</text>
</comment>
<dbReference type="InterPro" id="IPR005615">
    <property type="entry name" value="Glutathione_synthase"/>
</dbReference>
<dbReference type="EMBL" id="JPQZ01000006">
    <property type="protein sequence ID" value="KKO76136.1"/>
    <property type="molecule type" value="Genomic_DNA"/>
</dbReference>
<dbReference type="InterPro" id="IPR014709">
    <property type="entry name" value="Glutathione_synthase_C_euk"/>
</dbReference>
<dbReference type="VEuPathDB" id="MicrosporidiaDB:G9O61_00g018160"/>
<evidence type="ECO:0000313" key="13">
    <source>
        <dbReference type="Proteomes" id="UP000034350"/>
    </source>
</evidence>
<proteinExistence type="inferred from homology"/>
<dbReference type="GeneID" id="36321044"/>
<feature type="domain" description="Glutathione synthase substrate-binding" evidence="11">
    <location>
        <begin position="163"/>
        <end position="265"/>
    </location>
</feature>
<dbReference type="Pfam" id="PF03199">
    <property type="entry name" value="GSH_synthase"/>
    <property type="match status" value="1"/>
</dbReference>
<dbReference type="GO" id="GO:0043295">
    <property type="term" value="F:glutathione binding"/>
    <property type="evidence" value="ECO:0007669"/>
    <property type="project" value="TreeGrafter"/>
</dbReference>
<dbReference type="PANTHER" id="PTHR11130">
    <property type="entry name" value="GLUTATHIONE SYNTHETASE"/>
    <property type="match status" value="1"/>
</dbReference>
<dbReference type="Gene3D" id="3.40.50.1760">
    <property type="entry name" value="Glutathione synthase, substrate-binding domain superfamily, eukaryotic"/>
    <property type="match status" value="1"/>
</dbReference>
<sequence>MIKKKLLEHLARAVGLVNPSTGNILNITIRPSKISRLHFLSIKNLQLKLNLLYYNLSKDLDSYTFDEPMYKFLHSIYTEKKMVKKDNIVALYIRSDYLLDGDQYKQVEINTISQCFVSFGPLLNKIHSLLYPNVEISDADKKFIDFIKNVKSIYESKNKIQDTIVVMVDRCTTIETDNYMEKAQLIKVFLSHGIYLHFVTIDELKIQPVENDKNNCSVFLDNKRVSIIYYRWFYNLDHFDEDTKKIRKNLELANVINLPSVELQMINSKLFQVVLSKKISLYTEDYKEISRFFGEFIANKTEFDKFSNNKSFKREEWLEKSVDEGGNSINRKKDGSIYMKKFLSPTVKNAFLKDCIEINMINEVSIFGSLIVLDGKVLFNEECGYIVRSKNEDNLEGGICSGNGGLDSIQFID</sequence>
<dbReference type="InterPro" id="IPR004887">
    <property type="entry name" value="GSH_synth_subst-bd"/>
</dbReference>
<evidence type="ECO:0000256" key="1">
    <source>
        <dbReference type="ARBA" id="ARBA00001946"/>
    </source>
</evidence>
<dbReference type="OrthoDB" id="2195076at2759"/>
<keyword evidence="7" id="KW-0479">Metal-binding</keyword>
<dbReference type="AlphaFoldDB" id="A0A0F9WFK0"/>
<evidence type="ECO:0000259" key="11">
    <source>
        <dbReference type="Pfam" id="PF03199"/>
    </source>
</evidence>
<dbReference type="GO" id="GO:0046872">
    <property type="term" value="F:metal ion binding"/>
    <property type="evidence" value="ECO:0007669"/>
    <property type="project" value="UniProtKB-KW"/>
</dbReference>
<evidence type="ECO:0000256" key="8">
    <source>
        <dbReference type="ARBA" id="ARBA00022741"/>
    </source>
</evidence>
<organism evidence="12 13">
    <name type="scientific">Vairimorpha ceranae</name>
    <dbReference type="NCBI Taxonomy" id="40302"/>
    <lineage>
        <taxon>Eukaryota</taxon>
        <taxon>Fungi</taxon>
        <taxon>Fungi incertae sedis</taxon>
        <taxon>Microsporidia</taxon>
        <taxon>Nosematidae</taxon>
        <taxon>Vairimorpha</taxon>
    </lineage>
</organism>
<dbReference type="InterPro" id="IPR014042">
    <property type="entry name" value="Glutathione_synthase_a-hlx"/>
</dbReference>
<dbReference type="VEuPathDB" id="MicrosporidiaDB:AAJ76_600034116"/>
<dbReference type="VEuPathDB" id="MicrosporidiaDB:NCER_100373"/>
<evidence type="ECO:0000256" key="7">
    <source>
        <dbReference type="ARBA" id="ARBA00022723"/>
    </source>
</evidence>
<keyword evidence="6" id="KW-0317">Glutathione biosynthesis</keyword>
<dbReference type="GO" id="GO:0004363">
    <property type="term" value="F:glutathione synthase activity"/>
    <property type="evidence" value="ECO:0007669"/>
    <property type="project" value="UniProtKB-EC"/>
</dbReference>
<reference evidence="12 13" key="1">
    <citation type="journal article" date="2015" name="Environ. Microbiol.">
        <title>Genome analyses suggest the presence of polyploidy and recent human-driven expansions in eight global populations of the honeybee pathogen Nosema ceranae.</title>
        <authorList>
            <person name="Pelin A."/>
            <person name="Selman M."/>
            <person name="Aris-Brosou S."/>
            <person name="Farinelli L."/>
            <person name="Corradi N."/>
        </authorList>
    </citation>
    <scope>NUCLEOTIDE SEQUENCE [LARGE SCALE GENOMIC DNA]</scope>
    <source>
        <strain evidence="12 13">PA08 1199</strain>
    </source>
</reference>
<dbReference type="GO" id="GO:0005524">
    <property type="term" value="F:ATP binding"/>
    <property type="evidence" value="ECO:0007669"/>
    <property type="project" value="UniProtKB-KW"/>
</dbReference>